<evidence type="ECO:0000313" key="2">
    <source>
        <dbReference type="EMBL" id="RBW61494.1"/>
    </source>
</evidence>
<sequence>MADSPIFRQENELRDWLTDQPQVTHRKLAMLGALRILPLALEKPEGAGDASAVFWAEADTQENDQRCLAIFRAAITGITAAWDRNQLLDHAAKDARENLRTLEKTKSAVLRTTSQAASIFKFAASVNSPDILSRDRSANFAAFSLWQGWTLLRDVSTATEREEWQTDPELEWDIAHKLKLLDRPDLRLFNSSSQPAQSTHTWAKFCAETRPQPSPWQFWRSWYQGILDGTPINWDLQLQVALIEDSIWNAGPQAVAEEIQRIQTEFLSTKLPQTETLSREDDSLNVVRSVVADPDQMIDRILRNSISLLRSPCADTTAVALVRCALPTRILITREKIAGMTQTPCICTFA</sequence>
<dbReference type="EMBL" id="QOCE01000005">
    <property type="protein sequence ID" value="RBW61494.1"/>
    <property type="molecule type" value="Genomic_DNA"/>
</dbReference>
<evidence type="ECO:0000256" key="1">
    <source>
        <dbReference type="SAM" id="Coils"/>
    </source>
</evidence>
<reference evidence="2 3" key="1">
    <citation type="submission" date="2018-07" db="EMBL/GenBank/DDBJ databases">
        <title>Modular assembly of carbohydrate-degrading microbial communities in the ocean.</title>
        <authorList>
            <person name="Enke T.N."/>
            <person name="Datta M.S."/>
            <person name="Schwartzman J.A."/>
            <person name="Cermak N."/>
            <person name="Schmitz D.A."/>
            <person name="Barrere J."/>
            <person name="Cordero O.X."/>
        </authorList>
    </citation>
    <scope>NUCLEOTIDE SEQUENCE [LARGE SCALE GENOMIC DNA]</scope>
    <source>
        <strain evidence="2 3">C3M10</strain>
    </source>
</reference>
<protein>
    <submittedName>
        <fullName evidence="2">Uncharacterized protein</fullName>
    </submittedName>
</protein>
<accession>A0A366XB52</accession>
<dbReference type="AlphaFoldDB" id="A0A366XB52"/>
<evidence type="ECO:0000313" key="3">
    <source>
        <dbReference type="Proteomes" id="UP000252706"/>
    </source>
</evidence>
<gene>
    <name evidence="2" type="ORF">DS909_01910</name>
</gene>
<keyword evidence="1" id="KW-0175">Coiled coil</keyword>
<name>A0A366XB52_9RHOB</name>
<dbReference type="Proteomes" id="UP000252706">
    <property type="component" value="Unassembled WGS sequence"/>
</dbReference>
<proteinExistence type="predicted"/>
<feature type="coiled-coil region" evidence="1">
    <location>
        <begin position="85"/>
        <end position="112"/>
    </location>
</feature>
<dbReference type="RefSeq" id="WP_113821754.1">
    <property type="nucleotide sequence ID" value="NZ_QOCE01000005.1"/>
</dbReference>
<comment type="caution">
    <text evidence="2">The sequence shown here is derived from an EMBL/GenBank/DDBJ whole genome shotgun (WGS) entry which is preliminary data.</text>
</comment>
<organism evidence="2 3">
    <name type="scientific">Phaeobacter gallaeciensis</name>
    <dbReference type="NCBI Taxonomy" id="60890"/>
    <lineage>
        <taxon>Bacteria</taxon>
        <taxon>Pseudomonadati</taxon>
        <taxon>Pseudomonadota</taxon>
        <taxon>Alphaproteobacteria</taxon>
        <taxon>Rhodobacterales</taxon>
        <taxon>Roseobacteraceae</taxon>
        <taxon>Phaeobacter</taxon>
    </lineage>
</organism>
<dbReference type="OrthoDB" id="7877008at2"/>